<dbReference type="AlphaFoldDB" id="A0A0W0F4Y4"/>
<reference evidence="2 3" key="1">
    <citation type="submission" date="2015-12" db="EMBL/GenBank/DDBJ databases">
        <title>Draft genome sequence of Moniliophthora roreri, the causal agent of frosty pod rot of cacao.</title>
        <authorList>
            <person name="Aime M.C."/>
            <person name="Diaz-Valderrama J.R."/>
            <person name="Kijpornyongpan T."/>
            <person name="Phillips-Mora W."/>
        </authorList>
    </citation>
    <scope>NUCLEOTIDE SEQUENCE [LARGE SCALE GENOMIC DNA]</scope>
    <source>
        <strain evidence="2 3">MCA 2952</strain>
    </source>
</reference>
<evidence type="ECO:0000313" key="2">
    <source>
        <dbReference type="EMBL" id="KTB31391.1"/>
    </source>
</evidence>
<dbReference type="EMBL" id="LATX01002329">
    <property type="protein sequence ID" value="KTB31391.1"/>
    <property type="molecule type" value="Genomic_DNA"/>
</dbReference>
<gene>
    <name evidence="2" type="ORF">WG66_16041</name>
</gene>
<sequence length="385" mass="44753">MVQDYRNNDVESDDGDNTDNDSGRKTKRRWNILDSWRVAGGKHLHFLDASNDDFNTVLHASAGEECVDEEESDAVQHCPVQKALTKKQQKAEAARKALLKSYSLWKDSNPELYECFIGVLDYDNEKVYKVMVKIMKIGWDCSCCTDTGHLKEMIIDIIPQSSELLDKSSDILNPPISRTSKIKCSRKHLKIHTLLCSWSYLWRIWSDNKEEHLKHEELEQEKIKFSENNLFAFMYDLRLYDPKSRITSLLCGYLIPWKHYLPADIQADAQLRIEDAKMGERADSYVNDFRVMANESGYDDQALIHIFYKGLPFVLADKILNQPQGQPTNLAGWCEAAIRFDEQYKYTKAIQKPRRFQMAADKKKKFEKKETAVNRLEMGRLSKEE</sequence>
<proteinExistence type="predicted"/>
<evidence type="ECO:0000256" key="1">
    <source>
        <dbReference type="SAM" id="MobiDB-lite"/>
    </source>
</evidence>
<name>A0A0W0F4Y4_MONRR</name>
<protein>
    <submittedName>
        <fullName evidence="2">Uncharacterized protein</fullName>
    </submittedName>
</protein>
<feature type="region of interest" description="Disordered" evidence="1">
    <location>
        <begin position="1"/>
        <end position="25"/>
    </location>
</feature>
<organism evidence="2 3">
    <name type="scientific">Moniliophthora roreri</name>
    <name type="common">Frosty pod rot fungus</name>
    <name type="synonym">Monilia roreri</name>
    <dbReference type="NCBI Taxonomy" id="221103"/>
    <lineage>
        <taxon>Eukaryota</taxon>
        <taxon>Fungi</taxon>
        <taxon>Dikarya</taxon>
        <taxon>Basidiomycota</taxon>
        <taxon>Agaricomycotina</taxon>
        <taxon>Agaricomycetes</taxon>
        <taxon>Agaricomycetidae</taxon>
        <taxon>Agaricales</taxon>
        <taxon>Marasmiineae</taxon>
        <taxon>Marasmiaceae</taxon>
        <taxon>Moniliophthora</taxon>
    </lineage>
</organism>
<dbReference type="InterPro" id="IPR046521">
    <property type="entry name" value="DUF6698"/>
</dbReference>
<comment type="caution">
    <text evidence="2">The sequence shown here is derived from an EMBL/GenBank/DDBJ whole genome shotgun (WGS) entry which is preliminary data.</text>
</comment>
<accession>A0A0W0F4Y4</accession>
<dbReference type="Pfam" id="PF20414">
    <property type="entry name" value="DUF6698"/>
    <property type="match status" value="1"/>
</dbReference>
<dbReference type="Proteomes" id="UP000054988">
    <property type="component" value="Unassembled WGS sequence"/>
</dbReference>
<feature type="compositionally biased region" description="Acidic residues" evidence="1">
    <location>
        <begin position="10"/>
        <end position="19"/>
    </location>
</feature>
<evidence type="ECO:0000313" key="3">
    <source>
        <dbReference type="Proteomes" id="UP000054988"/>
    </source>
</evidence>